<reference evidence="1 2" key="1">
    <citation type="submission" date="2014-10" db="EMBL/GenBank/DDBJ databases">
        <title>Genome sequence of Pectobacterium carotovorum M022.</title>
        <authorList>
            <person name="Chan K.-G."/>
            <person name="Tan W.-S."/>
        </authorList>
    </citation>
    <scope>NUCLEOTIDE SEQUENCE [LARGE SCALE GENOMIC DNA]</scope>
    <source>
        <strain evidence="1 2">M022</strain>
    </source>
</reference>
<accession>A0A7V8IIB0</accession>
<evidence type="ECO:0008006" key="3">
    <source>
        <dbReference type="Google" id="ProtNLM"/>
    </source>
</evidence>
<organism evidence="1 2">
    <name type="scientific">Pectobacterium fontis</name>
    <dbReference type="NCBI Taxonomy" id="2558042"/>
    <lineage>
        <taxon>Bacteria</taxon>
        <taxon>Pseudomonadati</taxon>
        <taxon>Pseudomonadota</taxon>
        <taxon>Gammaproteobacteria</taxon>
        <taxon>Enterobacterales</taxon>
        <taxon>Pectobacteriaceae</taxon>
        <taxon>Pectobacterium</taxon>
    </lineage>
</organism>
<dbReference type="Pfam" id="PF04365">
    <property type="entry name" value="BrnT_toxin"/>
    <property type="match status" value="1"/>
</dbReference>
<evidence type="ECO:0000313" key="1">
    <source>
        <dbReference type="EMBL" id="KHN51360.1"/>
    </source>
</evidence>
<gene>
    <name evidence="1" type="ORF">OI69_12350</name>
</gene>
<sequence>MISYDENKRLSNLEKHGIDFNDAPLVFEGFTITREDTRYEYGELRYQTLGLLGDVVVVMVAHTPRGNDDHIISMRKADKHEQKYYWNHYPN</sequence>
<evidence type="ECO:0000313" key="2">
    <source>
        <dbReference type="Proteomes" id="UP000053038"/>
    </source>
</evidence>
<dbReference type="EMBL" id="JSXC01000034">
    <property type="protein sequence ID" value="KHN51360.1"/>
    <property type="molecule type" value="Genomic_DNA"/>
</dbReference>
<dbReference type="RefSeq" id="WP_039350760.1">
    <property type="nucleotide sequence ID" value="NZ_JSXC01000034.1"/>
</dbReference>
<comment type="caution">
    <text evidence="1">The sequence shown here is derived from an EMBL/GenBank/DDBJ whole genome shotgun (WGS) entry which is preliminary data.</text>
</comment>
<protein>
    <recommendedName>
        <fullName evidence="3">BrnT family toxin</fullName>
    </recommendedName>
</protein>
<dbReference type="InterPro" id="IPR007460">
    <property type="entry name" value="BrnT_toxin"/>
</dbReference>
<dbReference type="Proteomes" id="UP000053038">
    <property type="component" value="Unassembled WGS sequence"/>
</dbReference>
<proteinExistence type="predicted"/>
<dbReference type="AlphaFoldDB" id="A0A7V8IIB0"/>
<dbReference type="InterPro" id="IPR038573">
    <property type="entry name" value="BrnT_sf"/>
</dbReference>
<name>A0A7V8IIB0_9GAMM</name>
<dbReference type="OrthoDB" id="9802417at2"/>
<keyword evidence="2" id="KW-1185">Reference proteome</keyword>
<dbReference type="Gene3D" id="3.10.450.530">
    <property type="entry name" value="Ribonuclease toxin, BrnT, of type II toxin-antitoxin system"/>
    <property type="match status" value="1"/>
</dbReference>